<evidence type="ECO:0000313" key="1">
    <source>
        <dbReference type="EMBL" id="ARJ68373.1"/>
    </source>
</evidence>
<dbReference type="STRING" id="1945662.B0A89_00595"/>
<dbReference type="EMBL" id="CP020612">
    <property type="protein sequence ID" value="ARJ68373.1"/>
    <property type="molecule type" value="Genomic_DNA"/>
</dbReference>
<dbReference type="AlphaFoldDB" id="A0A1W6CU22"/>
<evidence type="ECO:0000313" key="2">
    <source>
        <dbReference type="Proteomes" id="UP000193017"/>
    </source>
</evidence>
<accession>A0A1W6CU22</accession>
<sequence>MRGLVAVLLVVAASVAAAWFGGETWLAREAARRIADDPRIAAAQVAPLRDLRRIGLHLADVTVATAAGDAALPTLDLWAAPSAPTEFHAALPERMILPIGGVLRPVQAAGAGLSARISPASRMAVSRAALSSGPVTIDGAPLAAAVQITAALSALGPDAPAGAAASYAVQGQADGVAPPAGMQALQDAGLLSASGAARVFLTGPVVPGESRPQVVGLASDGLTVRLGSRAARVTGRLAADAEGRATGAIFVYTRDVQDWLALAAETGLLPKGMVALAGTALAAAAGTAPQLPPGIPPPAEPQQGELRIPLLLRGGQAFLGPLPVGPAPIFPR</sequence>
<keyword evidence="2" id="KW-1185">Reference proteome</keyword>
<dbReference type="OrthoDB" id="7625707at2"/>
<gene>
    <name evidence="1" type="ORF">B0A89_00595</name>
</gene>
<reference evidence="1 2" key="1">
    <citation type="submission" date="2017-03" db="EMBL/GenBank/DDBJ databases">
        <title>Genome sequence of Paracoccus contaminans isolated from a water microcosm.</title>
        <authorList>
            <person name="Aurass P."/>
            <person name="Karste S."/>
            <person name="Trost E."/>
            <person name="Glaeser S.P."/>
            <person name="Kaempfer P."/>
            <person name="Flieger A."/>
        </authorList>
    </citation>
    <scope>NUCLEOTIDE SEQUENCE [LARGE SCALE GENOMIC DNA]</scope>
    <source>
        <strain evidence="2">RKI 16-01929T\LMG 29738T\CCM 8701T\CIP 111112T</strain>
    </source>
</reference>
<dbReference type="KEGG" id="pcon:B0A89_00595"/>
<dbReference type="RefSeq" id="WP_085376480.1">
    <property type="nucleotide sequence ID" value="NZ_CP020612.1"/>
</dbReference>
<dbReference type="Pfam" id="PF09898">
    <property type="entry name" value="DUF2125"/>
    <property type="match status" value="1"/>
</dbReference>
<protein>
    <recommendedName>
        <fullName evidence="3">DUF2125 domain-containing protein</fullName>
    </recommendedName>
</protein>
<organism evidence="1 2">
    <name type="scientific">Paracoccus contaminans</name>
    <dbReference type="NCBI Taxonomy" id="1945662"/>
    <lineage>
        <taxon>Bacteria</taxon>
        <taxon>Pseudomonadati</taxon>
        <taxon>Pseudomonadota</taxon>
        <taxon>Alphaproteobacteria</taxon>
        <taxon>Rhodobacterales</taxon>
        <taxon>Paracoccaceae</taxon>
        <taxon>Paracoccus</taxon>
    </lineage>
</organism>
<evidence type="ECO:0008006" key="3">
    <source>
        <dbReference type="Google" id="ProtNLM"/>
    </source>
</evidence>
<name>A0A1W6CU22_9RHOB</name>
<dbReference type="Proteomes" id="UP000193017">
    <property type="component" value="Chromosome"/>
</dbReference>
<dbReference type="InterPro" id="IPR018666">
    <property type="entry name" value="DUF2125"/>
</dbReference>
<proteinExistence type="predicted"/>